<sequence>MFARLYTLPVALFFAAPLLASASAIPRGGDGNSCSTGPVQCCESVQKAGSGPVAALLGLVGAVVGANVDVGLSCSPVNVAGGGGVSCSNQAVCCENNSFNGLIAIGCNAFNLGL</sequence>
<keyword evidence="10" id="KW-1185">Reference proteome</keyword>
<gene>
    <name evidence="9" type="ORF">EV421DRAFT_2044456</name>
</gene>
<dbReference type="GO" id="GO:0005199">
    <property type="term" value="F:structural constituent of cell wall"/>
    <property type="evidence" value="ECO:0007669"/>
    <property type="project" value="InterPro"/>
</dbReference>
<keyword evidence="8" id="KW-0732">Signal</keyword>
<dbReference type="AlphaFoldDB" id="A0AA39M5C7"/>
<dbReference type="SMART" id="SM00075">
    <property type="entry name" value="HYDRO"/>
    <property type="match status" value="1"/>
</dbReference>
<dbReference type="Pfam" id="PF01185">
    <property type="entry name" value="Hydrophobin"/>
    <property type="match status" value="1"/>
</dbReference>
<comment type="caution">
    <text evidence="9">The sequence shown here is derived from an EMBL/GenBank/DDBJ whole genome shotgun (WGS) entry which is preliminary data.</text>
</comment>
<evidence type="ECO:0000256" key="5">
    <source>
        <dbReference type="ARBA" id="ARBA00023157"/>
    </source>
</evidence>
<dbReference type="InterPro" id="IPR001338">
    <property type="entry name" value="Class_I_Hydrophobin"/>
</dbReference>
<keyword evidence="5 8" id="KW-1015">Disulfide bond</keyword>
<evidence type="ECO:0000313" key="9">
    <source>
        <dbReference type="EMBL" id="KAK0421562.1"/>
    </source>
</evidence>
<evidence type="ECO:0000256" key="8">
    <source>
        <dbReference type="RuleBase" id="RU365009"/>
    </source>
</evidence>
<reference evidence="9" key="1">
    <citation type="submission" date="2023-06" db="EMBL/GenBank/DDBJ databases">
        <authorList>
            <consortium name="Lawrence Berkeley National Laboratory"/>
            <person name="Ahrendt S."/>
            <person name="Sahu N."/>
            <person name="Indic B."/>
            <person name="Wong-Bajracharya J."/>
            <person name="Merenyi Z."/>
            <person name="Ke H.-M."/>
            <person name="Monk M."/>
            <person name="Kocsube S."/>
            <person name="Drula E."/>
            <person name="Lipzen A."/>
            <person name="Balint B."/>
            <person name="Henrissat B."/>
            <person name="Andreopoulos B."/>
            <person name="Martin F.M."/>
            <person name="Harder C.B."/>
            <person name="Rigling D."/>
            <person name="Ford K.L."/>
            <person name="Foster G.D."/>
            <person name="Pangilinan J."/>
            <person name="Papanicolaou A."/>
            <person name="Barry K."/>
            <person name="LaButti K."/>
            <person name="Viragh M."/>
            <person name="Koriabine M."/>
            <person name="Yan M."/>
            <person name="Riley R."/>
            <person name="Champramary S."/>
            <person name="Plett K.L."/>
            <person name="Tsai I.J."/>
            <person name="Slot J."/>
            <person name="Sipos G."/>
            <person name="Plett J."/>
            <person name="Nagy L.G."/>
            <person name="Grigoriev I.V."/>
        </authorList>
    </citation>
    <scope>NUCLEOTIDE SEQUENCE</scope>
    <source>
        <strain evidence="9">FPL87.14</strain>
    </source>
</reference>
<proteinExistence type="inferred from homology"/>
<dbReference type="Proteomes" id="UP001175226">
    <property type="component" value="Unassembled WGS sequence"/>
</dbReference>
<protein>
    <recommendedName>
        <fullName evidence="8">Hydrophobin</fullName>
    </recommendedName>
</protein>
<evidence type="ECO:0000256" key="4">
    <source>
        <dbReference type="ARBA" id="ARBA00022525"/>
    </source>
</evidence>
<evidence type="ECO:0000256" key="7">
    <source>
        <dbReference type="ARBA" id="ARBA00093546"/>
    </source>
</evidence>
<keyword evidence="6" id="KW-0325">Glycoprotein</keyword>
<feature type="signal peptide" evidence="8">
    <location>
        <begin position="1"/>
        <end position="24"/>
    </location>
</feature>
<keyword evidence="3 8" id="KW-0134">Cell wall</keyword>
<comment type="subunit">
    <text evidence="7">Self-assembles to form functional amyloid fibrils called rodlets. Self-assembly into fibrillar rodlets occurs spontaneously at hydrophobic:hydrophilic interfaces and the rodlets further associate laterally to form amphipathic monolayers.</text>
</comment>
<keyword evidence="4 8" id="KW-0964">Secreted</keyword>
<dbReference type="EMBL" id="JAUEPT010000514">
    <property type="protein sequence ID" value="KAK0421562.1"/>
    <property type="molecule type" value="Genomic_DNA"/>
</dbReference>
<dbReference type="GO" id="GO:0009277">
    <property type="term" value="C:fungal-type cell wall"/>
    <property type="evidence" value="ECO:0007669"/>
    <property type="project" value="InterPro"/>
</dbReference>
<accession>A0AA39M5C7</accession>
<feature type="chain" id="PRO_5041484806" description="Hydrophobin" evidence="8">
    <location>
        <begin position="25"/>
        <end position="114"/>
    </location>
</feature>
<name>A0AA39M5C7_9AGAR</name>
<evidence type="ECO:0000256" key="1">
    <source>
        <dbReference type="ARBA" id="ARBA00004191"/>
    </source>
</evidence>
<organism evidence="9 10">
    <name type="scientific">Armillaria borealis</name>
    <dbReference type="NCBI Taxonomy" id="47425"/>
    <lineage>
        <taxon>Eukaryota</taxon>
        <taxon>Fungi</taxon>
        <taxon>Dikarya</taxon>
        <taxon>Basidiomycota</taxon>
        <taxon>Agaricomycotina</taxon>
        <taxon>Agaricomycetes</taxon>
        <taxon>Agaricomycetidae</taxon>
        <taxon>Agaricales</taxon>
        <taxon>Marasmiineae</taxon>
        <taxon>Physalacriaceae</taxon>
        <taxon>Armillaria</taxon>
    </lineage>
</organism>
<evidence type="ECO:0000313" key="10">
    <source>
        <dbReference type="Proteomes" id="UP001175226"/>
    </source>
</evidence>
<comment type="subcellular location">
    <subcellularLocation>
        <location evidence="1 8">Secreted</location>
        <location evidence="1 8">Cell wall</location>
    </subcellularLocation>
</comment>
<evidence type="ECO:0000256" key="2">
    <source>
        <dbReference type="ARBA" id="ARBA00010446"/>
    </source>
</evidence>
<evidence type="ECO:0000256" key="6">
    <source>
        <dbReference type="ARBA" id="ARBA00023180"/>
    </source>
</evidence>
<evidence type="ECO:0000256" key="3">
    <source>
        <dbReference type="ARBA" id="ARBA00022512"/>
    </source>
</evidence>
<comment type="similarity">
    <text evidence="2 8">Belongs to the fungal hydrophobin family.</text>
</comment>
<dbReference type="CDD" id="cd23507">
    <property type="entry name" value="hydrophobin_I"/>
    <property type="match status" value="1"/>
</dbReference>